<evidence type="ECO:0000313" key="3">
    <source>
        <dbReference type="Proteomes" id="UP000237662"/>
    </source>
</evidence>
<dbReference type="InterPro" id="IPR027417">
    <property type="entry name" value="P-loop_NTPase"/>
</dbReference>
<proteinExistence type="predicted"/>
<accession>A0A2S6I8R4</accession>
<organism evidence="2 3">
    <name type="scientific">Neolewinella xylanilytica</name>
    <dbReference type="NCBI Taxonomy" id="1514080"/>
    <lineage>
        <taxon>Bacteria</taxon>
        <taxon>Pseudomonadati</taxon>
        <taxon>Bacteroidota</taxon>
        <taxon>Saprospiria</taxon>
        <taxon>Saprospirales</taxon>
        <taxon>Lewinellaceae</taxon>
        <taxon>Neolewinella</taxon>
    </lineage>
</organism>
<dbReference type="RefSeq" id="WP_170067560.1">
    <property type="nucleotide sequence ID" value="NZ_PTJC01000005.1"/>
</dbReference>
<dbReference type="Gene3D" id="3.40.50.300">
    <property type="entry name" value="P-loop containing nucleotide triphosphate hydrolases"/>
    <property type="match status" value="2"/>
</dbReference>
<dbReference type="PANTHER" id="PTHR43581:SF2">
    <property type="entry name" value="EXCINUCLEASE ATPASE SUBUNIT"/>
    <property type="match status" value="1"/>
</dbReference>
<keyword evidence="3" id="KW-1185">Reference proteome</keyword>
<dbReference type="PANTHER" id="PTHR43581">
    <property type="entry name" value="ATP/GTP PHOSPHATASE"/>
    <property type="match status" value="1"/>
</dbReference>
<dbReference type="SMART" id="SM00382">
    <property type="entry name" value="AAA"/>
    <property type="match status" value="1"/>
</dbReference>
<evidence type="ECO:0000259" key="1">
    <source>
        <dbReference type="SMART" id="SM00382"/>
    </source>
</evidence>
<comment type="caution">
    <text evidence="2">The sequence shown here is derived from an EMBL/GenBank/DDBJ whole genome shotgun (WGS) entry which is preliminary data.</text>
</comment>
<dbReference type="Proteomes" id="UP000237662">
    <property type="component" value="Unassembled WGS sequence"/>
</dbReference>
<feature type="domain" description="AAA+ ATPase" evidence="1">
    <location>
        <begin position="24"/>
        <end position="451"/>
    </location>
</feature>
<dbReference type="AlphaFoldDB" id="A0A2S6I8R4"/>
<dbReference type="InterPro" id="IPR003593">
    <property type="entry name" value="AAA+_ATPase"/>
</dbReference>
<evidence type="ECO:0000313" key="2">
    <source>
        <dbReference type="EMBL" id="PPK87869.1"/>
    </source>
</evidence>
<reference evidence="2 3" key="1">
    <citation type="submission" date="2018-02" db="EMBL/GenBank/DDBJ databases">
        <title>Genomic Encyclopedia of Archaeal and Bacterial Type Strains, Phase II (KMG-II): from individual species to whole genera.</title>
        <authorList>
            <person name="Goeker M."/>
        </authorList>
    </citation>
    <scope>NUCLEOTIDE SEQUENCE [LARGE SCALE GENOMIC DNA]</scope>
    <source>
        <strain evidence="2 3">DSM 29526</strain>
    </source>
</reference>
<protein>
    <submittedName>
        <fullName evidence="2">Putative AbiEii toxin of type IV toxin-antitoxin system</fullName>
    </submittedName>
</protein>
<name>A0A2S6I8R4_9BACT</name>
<gene>
    <name evidence="2" type="ORF">CLV84_0823</name>
</gene>
<dbReference type="EMBL" id="PTJC01000005">
    <property type="protein sequence ID" value="PPK87869.1"/>
    <property type="molecule type" value="Genomic_DNA"/>
</dbReference>
<sequence>MNNYFNRFTINGLFGDRIIDIDLKSKSKILIGENGMGKTTILNIIYFTISKKFHRLKKLNFQSLDIVFFDGSEYHIDQDDLRYTDTDESYEVPNHVVSEIASLLSPYDLDKISQLLENEGPLSRIIMSAPVRRVREKLPYSGRMVYTALKSICGTDLDNKNIQDLSKKIDSIFSNVTILYFPTFRRIEEDLLNLGFDENKVRIAERDSRLVQFGMRDVVGRFESIQKEINILSSRGLSQISSEILSQLVRGIPSIDEGAYSRISPDDIEIILARVGDAISQQDKDKILQVVTEKKSYGEDDKYLIYFLDKLVQIYDKQRFIDTSIEKFVKVCNQYLKESNKGIVYEASEVEFYLVNLKTEYRVKLNDLLDKLSSGEKQIVSLFSRIYLSTRQKFIVLFDEPELSLSIFWQQKLLPDIIDSGNCELLISVTHSPFIFDNELASSSIGLEAYTTYIGE</sequence>
<dbReference type="InterPro" id="IPR051396">
    <property type="entry name" value="Bact_Antivir_Def_Nuclease"/>
</dbReference>
<dbReference type="SUPFAM" id="SSF52540">
    <property type="entry name" value="P-loop containing nucleoside triphosphate hydrolases"/>
    <property type="match status" value="1"/>
</dbReference>